<keyword evidence="4 5" id="KW-0472">Membrane</keyword>
<feature type="compositionally biased region" description="Low complexity" evidence="6">
    <location>
        <begin position="978"/>
        <end position="989"/>
    </location>
</feature>
<feature type="transmembrane region" description="Helical" evidence="5">
    <location>
        <begin position="211"/>
        <end position="232"/>
    </location>
</feature>
<reference evidence="8" key="1">
    <citation type="submission" date="2018-09" db="EMBL/GenBank/DDBJ databases">
        <authorList>
            <person name="Zhu H."/>
        </authorList>
    </citation>
    <scope>NUCLEOTIDE SEQUENCE [LARGE SCALE GENOMIC DNA]</scope>
    <source>
        <strain evidence="8">K1W22B-1</strain>
    </source>
</reference>
<organism evidence="7 8">
    <name type="scientific">Nocardioides cavernaquae</name>
    <dbReference type="NCBI Taxonomy" id="2321396"/>
    <lineage>
        <taxon>Bacteria</taxon>
        <taxon>Bacillati</taxon>
        <taxon>Actinomycetota</taxon>
        <taxon>Actinomycetes</taxon>
        <taxon>Propionibacteriales</taxon>
        <taxon>Nocardioidaceae</taxon>
        <taxon>Nocardioides</taxon>
    </lineage>
</organism>
<dbReference type="PANTHER" id="PTHR39344">
    <property type="entry name" value="UPF0182 PROTEIN SLL1060"/>
    <property type="match status" value="1"/>
</dbReference>
<feature type="transmembrane region" description="Helical" evidence="5">
    <location>
        <begin position="292"/>
        <end position="311"/>
    </location>
</feature>
<feature type="region of interest" description="Disordered" evidence="6">
    <location>
        <begin position="969"/>
        <end position="989"/>
    </location>
</feature>
<feature type="transmembrane region" description="Helical" evidence="5">
    <location>
        <begin position="21"/>
        <end position="46"/>
    </location>
</feature>
<protein>
    <recommendedName>
        <fullName evidence="5">UPF0182 protein D4739_10945</fullName>
    </recommendedName>
</protein>
<evidence type="ECO:0000313" key="8">
    <source>
        <dbReference type="Proteomes" id="UP000276542"/>
    </source>
</evidence>
<evidence type="ECO:0000256" key="4">
    <source>
        <dbReference type="ARBA" id="ARBA00023136"/>
    </source>
</evidence>
<feature type="transmembrane region" description="Helical" evidence="5">
    <location>
        <begin position="66"/>
        <end position="89"/>
    </location>
</feature>
<evidence type="ECO:0000256" key="5">
    <source>
        <dbReference type="HAMAP-Rule" id="MF_01600"/>
    </source>
</evidence>
<dbReference type="RefSeq" id="WP_120060652.1">
    <property type="nucleotide sequence ID" value="NZ_QYRP01000002.1"/>
</dbReference>
<dbReference type="EMBL" id="QYRP01000002">
    <property type="protein sequence ID" value="RJS46681.1"/>
    <property type="molecule type" value="Genomic_DNA"/>
</dbReference>
<feature type="transmembrane region" description="Helical" evidence="5">
    <location>
        <begin position="180"/>
        <end position="199"/>
    </location>
</feature>
<feature type="transmembrane region" description="Helical" evidence="5">
    <location>
        <begin position="259"/>
        <end position="280"/>
    </location>
</feature>
<dbReference type="Proteomes" id="UP000276542">
    <property type="component" value="Unassembled WGS sequence"/>
</dbReference>
<comment type="caution">
    <text evidence="7">The sequence shown here is derived from an EMBL/GenBank/DDBJ whole genome shotgun (WGS) entry which is preliminary data.</text>
</comment>
<dbReference type="PANTHER" id="PTHR39344:SF1">
    <property type="entry name" value="UPF0182 PROTEIN SLL1060"/>
    <property type="match status" value="1"/>
</dbReference>
<comment type="subcellular location">
    <subcellularLocation>
        <location evidence="5">Cell membrane</location>
        <topology evidence="5">Multi-pass membrane protein</topology>
    </subcellularLocation>
</comment>
<keyword evidence="8" id="KW-1185">Reference proteome</keyword>
<comment type="similarity">
    <text evidence="5">Belongs to the UPF0182 family.</text>
</comment>
<dbReference type="InterPro" id="IPR005372">
    <property type="entry name" value="UPF0182"/>
</dbReference>
<evidence type="ECO:0000256" key="6">
    <source>
        <dbReference type="SAM" id="MobiDB-lite"/>
    </source>
</evidence>
<keyword evidence="2 5" id="KW-0812">Transmembrane</keyword>
<dbReference type="Pfam" id="PF03699">
    <property type="entry name" value="UPF0182"/>
    <property type="match status" value="1"/>
</dbReference>
<sequence>MSSIFEDPTRGQAPRPERPGWARGVLITAIVMLVLFFAMSAFTGFWTERLWFGSVGYSGVFTRLVVTKTVLFLVFGALLAAVVVLNMVLAYRTRPRFRPASPEQIGLDRYRQAIDPIRLWVTIGVGLVVGAFAGASGSGMWRDFLLWRNGTSFGRKDPYFKKDIGFYVFDLPWLHHLVDFAMAVTVVSLLAAVLVHYLYGGIRLQATRDRLSGAAAAQISVLLGFFVLAKAADYWLDRYDLLNASGGLVTGITYTDDHAVLPAKTILMSIALICAALFFANVIKRTWMLPSVGLGLLLLSAILLGVIWPGAVQQFQVNPSQSDKEPPYIQRNIEATRAAYDIADAKVEPYGGESQLTSAQRKGEVENAPGIRLVDPKLIQQAFEQQQQLRRYYSVAPVLDVDRYVVNGEERDVVLGVREIDQSGMTEDSKNWSNLHTVYTHGYGVVAAYGNQRNADGVEKGLGTGTAPEWAGVQGANAAADLAPDGYRAQVYFGEKSPEYSIVGKASKDARDVELDQPSGEDTDSTSTYDGKAGVGVGGLFRKLLYAWKYGEPNILLSERVYDESKILYDRDPSKMVEKVAPWLTVDRDPFPAIVDGKVVWLLDGYTTTDQYPLSQRASYQDMITDSLANPSEFRTLPTDEINYMRNAVKAVVDAYDGTVTLYAWDEKDPLLKAWRASFPGTVKDKKDIPANLLEHMRYPEDMFKVQRYQLARYHVTDADTFYEDTQRWEVPTDPTGSQNSPKLQPPYRLSVRSADPAKDGAAPVFSLTSTYVPYKKQNLAAFVSVDGDASRDSYGTIRVLELPTSGPVKGPRQIANDFSTDAEIQKELQQTNVQTNVHKVYGNLLTLPVGDSLLYVQPLYTQREGAEDSGNFPVLNFVLVSFGDRLAIGRSMSEAIAKVLGAEETETPTTPGGEGEEPALGESVIGLLQKADDEFAAAKAALAKGDLAGYAEHTEAAERFVNRALAEAEKAAEAKPAKTPAKAAKTGS</sequence>
<proteinExistence type="inferred from homology"/>
<dbReference type="AlphaFoldDB" id="A0A3A5H9H3"/>
<evidence type="ECO:0000256" key="1">
    <source>
        <dbReference type="ARBA" id="ARBA00022475"/>
    </source>
</evidence>
<evidence type="ECO:0000313" key="7">
    <source>
        <dbReference type="EMBL" id="RJS46681.1"/>
    </source>
</evidence>
<evidence type="ECO:0000256" key="2">
    <source>
        <dbReference type="ARBA" id="ARBA00022692"/>
    </source>
</evidence>
<keyword evidence="3 5" id="KW-1133">Transmembrane helix</keyword>
<dbReference type="GO" id="GO:0005886">
    <property type="term" value="C:plasma membrane"/>
    <property type="evidence" value="ECO:0007669"/>
    <property type="project" value="UniProtKB-SubCell"/>
</dbReference>
<dbReference type="HAMAP" id="MF_01600">
    <property type="entry name" value="UPF0182"/>
    <property type="match status" value="1"/>
</dbReference>
<keyword evidence="1 5" id="KW-1003">Cell membrane</keyword>
<feature type="transmembrane region" description="Helical" evidence="5">
    <location>
        <begin position="119"/>
        <end position="141"/>
    </location>
</feature>
<dbReference type="OrthoDB" id="9763654at2"/>
<name>A0A3A5H9H3_9ACTN</name>
<gene>
    <name evidence="7" type="ORF">D4739_10945</name>
</gene>
<accession>A0A3A5H9H3</accession>
<dbReference type="GO" id="GO:0005576">
    <property type="term" value="C:extracellular region"/>
    <property type="evidence" value="ECO:0007669"/>
    <property type="project" value="TreeGrafter"/>
</dbReference>
<evidence type="ECO:0000256" key="3">
    <source>
        <dbReference type="ARBA" id="ARBA00022989"/>
    </source>
</evidence>